<organism evidence="3 4">
    <name type="scientific">Streptomyces johnsoniae</name>
    <dbReference type="NCBI Taxonomy" id="3075532"/>
    <lineage>
        <taxon>Bacteria</taxon>
        <taxon>Bacillati</taxon>
        <taxon>Actinomycetota</taxon>
        <taxon>Actinomycetes</taxon>
        <taxon>Kitasatosporales</taxon>
        <taxon>Streptomycetaceae</taxon>
        <taxon>Streptomyces</taxon>
    </lineage>
</organism>
<dbReference type="PANTHER" id="PTHR35526:SF3">
    <property type="entry name" value="ANTI-SIGMA-F FACTOR RSBW"/>
    <property type="match status" value="1"/>
</dbReference>
<keyword evidence="1" id="KW-0808">Transferase</keyword>
<dbReference type="Pfam" id="PF13581">
    <property type="entry name" value="HATPase_c_2"/>
    <property type="match status" value="1"/>
</dbReference>
<keyword evidence="1" id="KW-0723">Serine/threonine-protein kinase</keyword>
<name>A0ABU2S9F5_9ACTN</name>
<accession>A0ABU2S9F5</accession>
<keyword evidence="3" id="KW-0067">ATP-binding</keyword>
<evidence type="ECO:0000313" key="3">
    <source>
        <dbReference type="EMBL" id="MDT0445613.1"/>
    </source>
</evidence>
<dbReference type="EMBL" id="JAVREV010000014">
    <property type="protein sequence ID" value="MDT0445613.1"/>
    <property type="molecule type" value="Genomic_DNA"/>
</dbReference>
<keyword evidence="1" id="KW-0418">Kinase</keyword>
<dbReference type="CDD" id="cd16936">
    <property type="entry name" value="HATPase_RsbW-like"/>
    <property type="match status" value="1"/>
</dbReference>
<dbReference type="InterPro" id="IPR036890">
    <property type="entry name" value="HATPase_C_sf"/>
</dbReference>
<dbReference type="InterPro" id="IPR003594">
    <property type="entry name" value="HATPase_dom"/>
</dbReference>
<feature type="domain" description="Histidine kinase/HSP90-like ATPase" evidence="2">
    <location>
        <begin position="29"/>
        <end position="146"/>
    </location>
</feature>
<proteinExistence type="predicted"/>
<evidence type="ECO:0000256" key="1">
    <source>
        <dbReference type="ARBA" id="ARBA00022527"/>
    </source>
</evidence>
<dbReference type="InterPro" id="IPR050267">
    <property type="entry name" value="Anti-sigma-factor_SerPK"/>
</dbReference>
<keyword evidence="3" id="KW-0547">Nucleotide-binding</keyword>
<evidence type="ECO:0000313" key="4">
    <source>
        <dbReference type="Proteomes" id="UP001183615"/>
    </source>
</evidence>
<dbReference type="PANTHER" id="PTHR35526">
    <property type="entry name" value="ANTI-SIGMA-F FACTOR RSBW-RELATED"/>
    <property type="match status" value="1"/>
</dbReference>
<dbReference type="Proteomes" id="UP001183615">
    <property type="component" value="Unassembled WGS sequence"/>
</dbReference>
<keyword evidence="4" id="KW-1185">Reference proteome</keyword>
<protein>
    <submittedName>
        <fullName evidence="3">ATP-binding protein</fullName>
    </submittedName>
</protein>
<dbReference type="GO" id="GO:0005524">
    <property type="term" value="F:ATP binding"/>
    <property type="evidence" value="ECO:0007669"/>
    <property type="project" value="UniProtKB-KW"/>
</dbReference>
<comment type="caution">
    <text evidence="3">The sequence shown here is derived from an EMBL/GenBank/DDBJ whole genome shotgun (WGS) entry which is preliminary data.</text>
</comment>
<dbReference type="RefSeq" id="WP_311619794.1">
    <property type="nucleotide sequence ID" value="NZ_JAVREV010000014.1"/>
</dbReference>
<reference evidence="4" key="1">
    <citation type="submission" date="2023-07" db="EMBL/GenBank/DDBJ databases">
        <title>30 novel species of actinomycetes from the DSMZ collection.</title>
        <authorList>
            <person name="Nouioui I."/>
        </authorList>
    </citation>
    <scope>NUCLEOTIDE SEQUENCE [LARGE SCALE GENOMIC DNA]</scope>
    <source>
        <strain evidence="4">DSM 41886</strain>
    </source>
</reference>
<sequence>MALVAETVAEAAPGFYLIESVHGFVVHMNASAEHLRLVRELIGKRLMAAGVGTGTAEAAQLVTSELSGNAVRAYGDLVPLVIEVDVTELGVWVKVHDPDPGRLPHRRSVRMDDAAAESGRGLPLVDAFAPGWDVAVTPVGKQVRARVPLEGRNRG</sequence>
<gene>
    <name evidence="3" type="ORF">RM779_23885</name>
</gene>
<evidence type="ECO:0000259" key="2">
    <source>
        <dbReference type="Pfam" id="PF13581"/>
    </source>
</evidence>
<dbReference type="Gene3D" id="3.30.565.10">
    <property type="entry name" value="Histidine kinase-like ATPase, C-terminal domain"/>
    <property type="match status" value="1"/>
</dbReference>